<dbReference type="EMBL" id="CP063356">
    <property type="protein sequence ID" value="QOY37985.1"/>
    <property type="molecule type" value="Genomic_DNA"/>
</dbReference>
<evidence type="ECO:0000313" key="3">
    <source>
        <dbReference type="Proteomes" id="UP000180175"/>
    </source>
</evidence>
<reference evidence="2" key="4">
    <citation type="submission" date="2020-10" db="EMBL/GenBank/DDBJ databases">
        <authorList>
            <person name="Bassil N.M."/>
            <person name="Lloyd J.R."/>
        </authorList>
    </citation>
    <scope>NUCLEOTIDE SEQUENCE</scope>
    <source>
        <strain evidence="2">NB2006</strain>
    </source>
</reference>
<dbReference type="Proteomes" id="UP000180175">
    <property type="component" value="Chromosome"/>
</dbReference>
<proteinExistence type="predicted"/>
<accession>A0A1S2LA22</accession>
<reference evidence="2 3" key="2">
    <citation type="journal article" date="2017" name="Genome Announc.">
        <title>Draft Genome Sequences of Four Alkaliphilic Bacteria Belonging to the Anaerobacillus Genus.</title>
        <authorList>
            <person name="Bassil N.M."/>
            <person name="Lloyd J.R."/>
        </authorList>
    </citation>
    <scope>NUCLEOTIDE SEQUENCE [LARGE SCALE GENOMIC DNA]</scope>
    <source>
        <strain evidence="2 3">NB2006</strain>
    </source>
</reference>
<dbReference type="OrthoDB" id="2667154at2"/>
<reference evidence="1 3" key="1">
    <citation type="submission" date="2016-10" db="EMBL/GenBank/DDBJ databases">
        <title>Draft genome sequences of four alkaliphilic bacteria belonging to the Anaerobacillus genus.</title>
        <authorList>
            <person name="Bassil N.M."/>
            <person name="Lloyd J.R."/>
        </authorList>
    </citation>
    <scope>NUCLEOTIDE SEQUENCE [LARGE SCALE GENOMIC DNA]</scope>
    <source>
        <strain evidence="1 3">NB2006</strain>
    </source>
</reference>
<evidence type="ECO:0000313" key="1">
    <source>
        <dbReference type="EMBL" id="OIJ08425.1"/>
    </source>
</evidence>
<gene>
    <name evidence="2" type="ORF">AWH56_010700</name>
    <name evidence="1" type="ORF">AWH56_18860</name>
</gene>
<dbReference type="KEGG" id="aia:AWH56_010700"/>
<name>A0A1S2LA22_9BACI</name>
<protein>
    <submittedName>
        <fullName evidence="1">Uncharacterized protein</fullName>
    </submittedName>
</protein>
<sequence length="308" mass="32609">MAKQKYWNGSDWIQISPSMQEFLDHLANNVLHTAYTTCATAVGTTAKVASLTGFTLVTGSRVTIKFTNANTASAPTLNINNTGAKAIWLNGTQVGSGGWEAGAVIEFVYDGTRYNAINDAGIGRLCNLETTNKNNLVAAVNELFTNVSSGKIQVAAAITDKGVNANGSDTFSQLASKIGQIATGKKWASGITSSSATTMAFRLGSSGTSTVSRPFITVSGLDFIPNFIIASTNGETGWGSITVFRRDGFGTLSMIRDIHISDTHWSSTSSGEIAGFRSDVGNAYVDGTGFRLPFKSPNINNIQWVAFE</sequence>
<evidence type="ECO:0000313" key="2">
    <source>
        <dbReference type="EMBL" id="QOY37985.1"/>
    </source>
</evidence>
<reference evidence="2 3" key="3">
    <citation type="journal article" date="2019" name="Int. J. Syst. Evol. Microbiol.">
        <title>Anaerobacillus isosaccharinicus sp. nov., an alkaliphilic bacterium which degrades isosaccharinic acid.</title>
        <authorList>
            <person name="Bassil N.M."/>
            <person name="Lloyd J.R."/>
        </authorList>
    </citation>
    <scope>NUCLEOTIDE SEQUENCE [LARGE SCALE GENOMIC DNA]</scope>
    <source>
        <strain evidence="2 3">NB2006</strain>
    </source>
</reference>
<dbReference type="AlphaFoldDB" id="A0A1S2LA22"/>
<dbReference type="RefSeq" id="WP_071318507.1">
    <property type="nucleotide sequence ID" value="NZ_CP063356.2"/>
</dbReference>
<dbReference type="EMBL" id="LQXD01000161">
    <property type="protein sequence ID" value="OIJ08425.1"/>
    <property type="molecule type" value="Genomic_DNA"/>
</dbReference>
<keyword evidence="3" id="KW-1185">Reference proteome</keyword>
<organism evidence="1 3">
    <name type="scientific">Anaerobacillus isosaccharinicus</name>
    <dbReference type="NCBI Taxonomy" id="1532552"/>
    <lineage>
        <taxon>Bacteria</taxon>
        <taxon>Bacillati</taxon>
        <taxon>Bacillota</taxon>
        <taxon>Bacilli</taxon>
        <taxon>Bacillales</taxon>
        <taxon>Bacillaceae</taxon>
        <taxon>Anaerobacillus</taxon>
    </lineage>
</organism>